<reference evidence="1 2" key="1">
    <citation type="journal article" date="2018" name="Mol. Biol. Evol.">
        <title>Broad Genomic Sampling Reveals a Smut Pathogenic Ancestry of the Fungal Clade Ustilaginomycotina.</title>
        <authorList>
            <person name="Kijpornyongpan T."/>
            <person name="Mondo S.J."/>
            <person name="Barry K."/>
            <person name="Sandor L."/>
            <person name="Lee J."/>
            <person name="Lipzen A."/>
            <person name="Pangilinan J."/>
            <person name="LaButti K."/>
            <person name="Hainaut M."/>
            <person name="Henrissat B."/>
            <person name="Grigoriev I.V."/>
            <person name="Spatafora J.W."/>
            <person name="Aime M.C."/>
        </authorList>
    </citation>
    <scope>NUCLEOTIDE SEQUENCE [LARGE SCALE GENOMIC DNA]</scope>
    <source>
        <strain evidence="1 2">MCA 5214</strain>
    </source>
</reference>
<dbReference type="GeneID" id="37025161"/>
<name>A0A316UGE8_9BASI</name>
<gene>
    <name evidence="1" type="ORF">BDZ90DRAFT_127216</name>
</gene>
<evidence type="ECO:0000313" key="1">
    <source>
        <dbReference type="EMBL" id="PWN24336.1"/>
    </source>
</evidence>
<sequence length="124" mass="14183">MIFRASKSKRSLRERSKRSRSSCLDITSLALLQIFRLFLFDVRRQRVQQAIGLLGTTTQIWDDMFARVGRSLSISNLRILSRRGICLSRIVRPVTSSGPASFGTKNRSPKVMLPTHHMLHSIWA</sequence>
<keyword evidence="2" id="KW-1185">Reference proteome</keyword>
<protein>
    <submittedName>
        <fullName evidence="1">Uncharacterized protein</fullName>
    </submittedName>
</protein>
<dbReference type="AlphaFoldDB" id="A0A316UGE8"/>
<dbReference type="RefSeq" id="XP_025358948.1">
    <property type="nucleotide sequence ID" value="XM_025503338.1"/>
</dbReference>
<evidence type="ECO:0000313" key="2">
    <source>
        <dbReference type="Proteomes" id="UP000245884"/>
    </source>
</evidence>
<dbReference type="EMBL" id="KZ819682">
    <property type="protein sequence ID" value="PWN24336.1"/>
    <property type="molecule type" value="Genomic_DNA"/>
</dbReference>
<accession>A0A316UGE8</accession>
<proteinExistence type="predicted"/>
<organism evidence="1 2">
    <name type="scientific">Jaminaea rosea</name>
    <dbReference type="NCBI Taxonomy" id="1569628"/>
    <lineage>
        <taxon>Eukaryota</taxon>
        <taxon>Fungi</taxon>
        <taxon>Dikarya</taxon>
        <taxon>Basidiomycota</taxon>
        <taxon>Ustilaginomycotina</taxon>
        <taxon>Exobasidiomycetes</taxon>
        <taxon>Microstromatales</taxon>
        <taxon>Microstromatales incertae sedis</taxon>
        <taxon>Jaminaea</taxon>
    </lineage>
</organism>
<dbReference type="Proteomes" id="UP000245884">
    <property type="component" value="Unassembled WGS sequence"/>
</dbReference>